<keyword evidence="6" id="KW-0732">Signal</keyword>
<evidence type="ECO:0000256" key="3">
    <source>
        <dbReference type="ARBA" id="ARBA00022475"/>
    </source>
</evidence>
<keyword evidence="9" id="KW-0067">ATP-binding</keyword>
<keyword evidence="18" id="KW-1185">Reference proteome</keyword>
<evidence type="ECO:0000256" key="11">
    <source>
        <dbReference type="ARBA" id="ARBA00023136"/>
    </source>
</evidence>
<keyword evidence="15" id="KW-0325">Glycoprotein</keyword>
<protein>
    <recommendedName>
        <fullName evidence="2">receptor protein-tyrosine kinase</fullName>
        <ecNumber evidence="2">2.7.10.1</ecNumber>
    </recommendedName>
</protein>
<evidence type="ECO:0000259" key="16">
    <source>
        <dbReference type="Pfam" id="PF12810"/>
    </source>
</evidence>
<evidence type="ECO:0000256" key="9">
    <source>
        <dbReference type="ARBA" id="ARBA00022840"/>
    </source>
</evidence>
<evidence type="ECO:0000256" key="15">
    <source>
        <dbReference type="ARBA" id="ARBA00023180"/>
    </source>
</evidence>
<dbReference type="RefSeq" id="XP_001308915.1">
    <property type="nucleotide sequence ID" value="XM_001308914.1"/>
</dbReference>
<evidence type="ECO:0000313" key="18">
    <source>
        <dbReference type="Proteomes" id="UP000001542"/>
    </source>
</evidence>
<reference evidence="17" key="2">
    <citation type="journal article" date="2007" name="Science">
        <title>Draft genome sequence of the sexually transmitted pathogen Trichomonas vaginalis.</title>
        <authorList>
            <person name="Carlton J.M."/>
            <person name="Hirt R.P."/>
            <person name="Silva J.C."/>
            <person name="Delcher A.L."/>
            <person name="Schatz M."/>
            <person name="Zhao Q."/>
            <person name="Wortman J.R."/>
            <person name="Bidwell S.L."/>
            <person name="Alsmark U.C.M."/>
            <person name="Besteiro S."/>
            <person name="Sicheritz-Ponten T."/>
            <person name="Noel C.J."/>
            <person name="Dacks J.B."/>
            <person name="Foster P.G."/>
            <person name="Simillion C."/>
            <person name="Van de Peer Y."/>
            <person name="Miranda-Saavedra D."/>
            <person name="Barton G.J."/>
            <person name="Westrop G.D."/>
            <person name="Mueller S."/>
            <person name="Dessi D."/>
            <person name="Fiori P.L."/>
            <person name="Ren Q."/>
            <person name="Paulsen I."/>
            <person name="Zhang H."/>
            <person name="Bastida-Corcuera F.D."/>
            <person name="Simoes-Barbosa A."/>
            <person name="Brown M.T."/>
            <person name="Hayes R.D."/>
            <person name="Mukherjee M."/>
            <person name="Okumura C.Y."/>
            <person name="Schneider R."/>
            <person name="Smith A.J."/>
            <person name="Vanacova S."/>
            <person name="Villalvazo M."/>
            <person name="Haas B.J."/>
            <person name="Pertea M."/>
            <person name="Feldblyum T.V."/>
            <person name="Utterback T.R."/>
            <person name="Shu C.L."/>
            <person name="Osoegawa K."/>
            <person name="de Jong P.J."/>
            <person name="Hrdy I."/>
            <person name="Horvathova L."/>
            <person name="Zubacova Z."/>
            <person name="Dolezal P."/>
            <person name="Malik S.B."/>
            <person name="Logsdon J.M. Jr."/>
            <person name="Henze K."/>
            <person name="Gupta A."/>
            <person name="Wang C.C."/>
            <person name="Dunne R.L."/>
            <person name="Upcroft J.A."/>
            <person name="Upcroft P."/>
            <person name="White O."/>
            <person name="Salzberg S.L."/>
            <person name="Tang P."/>
            <person name="Chiu C.-H."/>
            <person name="Lee Y.-S."/>
            <person name="Embley T.M."/>
            <person name="Coombs G.H."/>
            <person name="Mottram J.C."/>
            <person name="Tachezy J."/>
            <person name="Fraser-Liggett C.M."/>
            <person name="Johnson P.J."/>
        </authorList>
    </citation>
    <scope>NUCLEOTIDE SEQUENCE [LARGE SCALE GENOMIC DNA]</scope>
    <source>
        <strain evidence="17">G3</strain>
    </source>
</reference>
<evidence type="ECO:0000256" key="14">
    <source>
        <dbReference type="ARBA" id="ARBA00023170"/>
    </source>
</evidence>
<name>A2FGH1_TRIV3</name>
<evidence type="ECO:0000256" key="1">
    <source>
        <dbReference type="ARBA" id="ARBA00004251"/>
    </source>
</evidence>
<keyword evidence="12" id="KW-0829">Tyrosine-protein kinase</keyword>
<proteinExistence type="predicted"/>
<evidence type="ECO:0000256" key="10">
    <source>
        <dbReference type="ARBA" id="ARBA00022989"/>
    </source>
</evidence>
<keyword evidence="11" id="KW-0472">Membrane</keyword>
<dbReference type="GO" id="GO:0005524">
    <property type="term" value="F:ATP binding"/>
    <property type="evidence" value="ECO:0007669"/>
    <property type="project" value="UniProtKB-KW"/>
</dbReference>
<evidence type="ECO:0000256" key="5">
    <source>
        <dbReference type="ARBA" id="ARBA00022692"/>
    </source>
</evidence>
<dbReference type="SMR" id="A2FGH1"/>
<dbReference type="InterPro" id="IPR055163">
    <property type="entry name" value="ALK/LTK-like_GRD"/>
</dbReference>
<sequence>MGDITAKYPIYGGGGPGQLGGGGSSDIRLKPGDFGELEGLKSRIIVAAGAGSSDSYNHIEDYGGSAGGLVGYPSDSGKSVPGNQTSGGYGIGPYKGRFGFGGGNGERRFYDGSPDGNGSGGGGYFGGSASSVEISYGGAGGSSFISGHKGCIAISEDFTEENPKFSEREDPSIHYSNITFFNTVMIDGKHLMPLINGSMSYGNPGNGSIRITTLFLYDCPSIFVNYNICSLNFNFIYLGLVICIK</sequence>
<gene>
    <name evidence="17" type="ORF">TVAG_052430</name>
</gene>
<dbReference type="KEGG" id="tva:4753748"/>
<dbReference type="GO" id="GO:0004714">
    <property type="term" value="F:transmembrane receptor protein tyrosine kinase activity"/>
    <property type="evidence" value="ECO:0007669"/>
    <property type="project" value="UniProtKB-EC"/>
</dbReference>
<evidence type="ECO:0000256" key="6">
    <source>
        <dbReference type="ARBA" id="ARBA00022729"/>
    </source>
</evidence>
<evidence type="ECO:0000256" key="12">
    <source>
        <dbReference type="ARBA" id="ARBA00023137"/>
    </source>
</evidence>
<evidence type="ECO:0000313" key="17">
    <source>
        <dbReference type="EMBL" id="EAX95985.1"/>
    </source>
</evidence>
<keyword evidence="3" id="KW-1003">Cell membrane</keyword>
<dbReference type="Proteomes" id="UP000001542">
    <property type="component" value="Unassembled WGS sequence"/>
</dbReference>
<evidence type="ECO:0000256" key="8">
    <source>
        <dbReference type="ARBA" id="ARBA00022777"/>
    </source>
</evidence>
<evidence type="ECO:0000256" key="7">
    <source>
        <dbReference type="ARBA" id="ARBA00022741"/>
    </source>
</evidence>
<keyword evidence="8" id="KW-0418">Kinase</keyword>
<dbReference type="GO" id="GO:0005886">
    <property type="term" value="C:plasma membrane"/>
    <property type="evidence" value="ECO:0007669"/>
    <property type="project" value="UniProtKB-SubCell"/>
</dbReference>
<dbReference type="Pfam" id="PF12810">
    <property type="entry name" value="ALK_LTK_GRD"/>
    <property type="match status" value="1"/>
</dbReference>
<keyword evidence="14" id="KW-0675">Receptor</keyword>
<keyword evidence="4" id="KW-0808">Transferase</keyword>
<evidence type="ECO:0000256" key="2">
    <source>
        <dbReference type="ARBA" id="ARBA00011902"/>
    </source>
</evidence>
<organism evidence="17 18">
    <name type="scientific">Trichomonas vaginalis (strain ATCC PRA-98 / G3)</name>
    <dbReference type="NCBI Taxonomy" id="412133"/>
    <lineage>
        <taxon>Eukaryota</taxon>
        <taxon>Metamonada</taxon>
        <taxon>Parabasalia</taxon>
        <taxon>Trichomonadida</taxon>
        <taxon>Trichomonadidae</taxon>
        <taxon>Trichomonas</taxon>
    </lineage>
</organism>
<dbReference type="VEuPathDB" id="TrichDB:TVAGG3_0444380"/>
<dbReference type="EMBL" id="DS113779">
    <property type="protein sequence ID" value="EAX95985.1"/>
    <property type="molecule type" value="Genomic_DNA"/>
</dbReference>
<feature type="domain" description="ALK/LTK-like glycine-rich" evidence="16">
    <location>
        <begin position="11"/>
        <end position="214"/>
    </location>
</feature>
<evidence type="ECO:0000256" key="4">
    <source>
        <dbReference type="ARBA" id="ARBA00022679"/>
    </source>
</evidence>
<dbReference type="InParanoid" id="A2FGH1"/>
<reference evidence="17" key="1">
    <citation type="submission" date="2006-10" db="EMBL/GenBank/DDBJ databases">
        <authorList>
            <person name="Amadeo P."/>
            <person name="Zhao Q."/>
            <person name="Wortman J."/>
            <person name="Fraser-Liggett C."/>
            <person name="Carlton J."/>
        </authorList>
    </citation>
    <scope>NUCLEOTIDE SEQUENCE</scope>
    <source>
        <strain evidence="17">G3</strain>
    </source>
</reference>
<dbReference type="AlphaFoldDB" id="A2FGH1"/>
<keyword evidence="7" id="KW-0547">Nucleotide-binding</keyword>
<evidence type="ECO:0000256" key="13">
    <source>
        <dbReference type="ARBA" id="ARBA00023157"/>
    </source>
</evidence>
<accession>A2FGH1</accession>
<dbReference type="EC" id="2.7.10.1" evidence="2"/>
<comment type="subcellular location">
    <subcellularLocation>
        <location evidence="1">Cell membrane</location>
        <topology evidence="1">Single-pass type I membrane protein</topology>
    </subcellularLocation>
</comment>
<dbReference type="VEuPathDB" id="TrichDB:TVAG_052430"/>
<keyword evidence="5" id="KW-0812">Transmembrane</keyword>
<keyword evidence="10" id="KW-1133">Transmembrane helix</keyword>
<keyword evidence="13" id="KW-1015">Disulfide bond</keyword>